<protein>
    <submittedName>
        <fullName evidence="2">Transcriptional regulator, putative</fullName>
    </submittedName>
</protein>
<feature type="domain" description="WYL" evidence="1">
    <location>
        <begin position="129"/>
        <end position="197"/>
    </location>
</feature>
<evidence type="ECO:0000313" key="2">
    <source>
        <dbReference type="EMBL" id="EDM23127.1"/>
    </source>
</evidence>
<gene>
    <name evidence="2" type="ORF">CMTB2_05827</name>
</gene>
<dbReference type="PROSITE" id="PS52050">
    <property type="entry name" value="WYL"/>
    <property type="match status" value="1"/>
</dbReference>
<dbReference type="InterPro" id="IPR026881">
    <property type="entry name" value="WYL_dom"/>
</dbReference>
<comment type="caution">
    <text evidence="2">The sequence shown here is derived from an EMBL/GenBank/DDBJ whole genome shotgun (WGS) entry which is preliminary data.</text>
</comment>
<dbReference type="PANTHER" id="PTHR34580:SF1">
    <property type="entry name" value="PROTEIN PAFC"/>
    <property type="match status" value="1"/>
</dbReference>
<evidence type="ECO:0000313" key="3">
    <source>
        <dbReference type="Proteomes" id="UP000003288"/>
    </source>
</evidence>
<name>A0AAI9AGC2_9BACT</name>
<dbReference type="InterPro" id="IPR051534">
    <property type="entry name" value="CBASS_pafABC_assoc_protein"/>
</dbReference>
<dbReference type="Pfam" id="PF13280">
    <property type="entry name" value="WYL"/>
    <property type="match status" value="1"/>
</dbReference>
<sequence>MKDKKIILFFRFIEELKRGVCLKDFANRYEINVRTAQRYKEDVEEIFDIKLKMLKKGCYIAPDFKDLNKVLIDKGSIEDLDKLAYLLMIIDKNLIKFLGVDEKIINRYLKEENFFIVKSLPFEELRSLEIFNKIKKAIKYRQYLKITYNALKEEIFDDIKPIKIVFAEGNWYLAVISNDKINNGFKFLRISYIKTIERKKKEFKRDKEAEEFLKNFQSIWSLYKVKPFEVIVKVNKEVARFFKVKKFLDSQTIIGEENGDLIIKYYITNSIEIINLAKKWIPHMKIIEPIEVKEKFMSLVKKVLL</sequence>
<accession>A0AAI9AGC2</accession>
<dbReference type="RefSeq" id="WP_007475279.1">
    <property type="nucleotide sequence ID" value="NZ_ABCJ01000009.1"/>
</dbReference>
<evidence type="ECO:0000259" key="1">
    <source>
        <dbReference type="Pfam" id="PF13280"/>
    </source>
</evidence>
<dbReference type="AlphaFoldDB" id="A0AAI9AGC2"/>
<dbReference type="PANTHER" id="PTHR34580">
    <property type="match status" value="1"/>
</dbReference>
<organism evidence="2 3">
    <name type="scientific">Caminibacter mediatlanticus TB-2</name>
    <dbReference type="NCBI Taxonomy" id="391592"/>
    <lineage>
        <taxon>Bacteria</taxon>
        <taxon>Pseudomonadati</taxon>
        <taxon>Campylobacterota</taxon>
        <taxon>Epsilonproteobacteria</taxon>
        <taxon>Nautiliales</taxon>
        <taxon>Nautiliaceae</taxon>
        <taxon>Caminibacter</taxon>
    </lineage>
</organism>
<reference evidence="2 3" key="1">
    <citation type="journal article" date="2011" name="Stand. Genomic Sci.">
        <title>Draft genome sequence of Caminibacter mediatlanticus strain TB-2, an epsilonproteobacterium isolated from a deep-sea hydrothermal vent.</title>
        <authorList>
            <person name="Giovannelli D."/>
            <person name="Ferriera S."/>
            <person name="Johnson J."/>
            <person name="Kravitz S."/>
            <person name="Perez-Rodriguez I."/>
            <person name="Ricci J."/>
            <person name="O'Brien C."/>
            <person name="Voordeckers J.W."/>
            <person name="Bini E."/>
            <person name="Vetriani C."/>
        </authorList>
    </citation>
    <scope>NUCLEOTIDE SEQUENCE [LARGE SCALE GENOMIC DNA]</scope>
    <source>
        <strain evidence="2 3">TB-2</strain>
    </source>
</reference>
<dbReference type="Proteomes" id="UP000003288">
    <property type="component" value="Unassembled WGS sequence"/>
</dbReference>
<dbReference type="EMBL" id="ABCJ01000009">
    <property type="protein sequence ID" value="EDM23127.1"/>
    <property type="molecule type" value="Genomic_DNA"/>
</dbReference>
<proteinExistence type="predicted"/>